<keyword evidence="8" id="KW-1185">Reference proteome</keyword>
<evidence type="ECO:0000256" key="1">
    <source>
        <dbReference type="ARBA" id="ARBA00004245"/>
    </source>
</evidence>
<dbReference type="GO" id="GO:1990535">
    <property type="term" value="P:neuron projection maintenance"/>
    <property type="evidence" value="ECO:0007669"/>
    <property type="project" value="TreeGrafter"/>
</dbReference>
<comment type="similarity">
    <text evidence="2">Belongs to the KIF-binding protein family.</text>
</comment>
<evidence type="ECO:0000256" key="5">
    <source>
        <dbReference type="ARBA" id="ARBA00023212"/>
    </source>
</evidence>
<evidence type="ECO:0000313" key="7">
    <source>
        <dbReference type="EMBL" id="VEN39861.1"/>
    </source>
</evidence>
<dbReference type="GO" id="GO:0021952">
    <property type="term" value="P:central nervous system projection neuron axonogenesis"/>
    <property type="evidence" value="ECO:0007669"/>
    <property type="project" value="TreeGrafter"/>
</dbReference>
<dbReference type="Pfam" id="PF12309">
    <property type="entry name" value="KBP_C"/>
    <property type="match status" value="1"/>
</dbReference>
<evidence type="ECO:0000256" key="4">
    <source>
        <dbReference type="ARBA" id="ARBA00022490"/>
    </source>
</evidence>
<feature type="coiled-coil region" evidence="6">
    <location>
        <begin position="253"/>
        <end position="280"/>
    </location>
</feature>
<name>A0A653BX66_CALMS</name>
<dbReference type="Proteomes" id="UP000410492">
    <property type="component" value="Unassembled WGS sequence"/>
</dbReference>
<proteinExistence type="inferred from homology"/>
<evidence type="ECO:0000256" key="2">
    <source>
        <dbReference type="ARBA" id="ARBA00010305"/>
    </source>
</evidence>
<dbReference type="AlphaFoldDB" id="A0A653BX66"/>
<dbReference type="GO" id="GO:0000226">
    <property type="term" value="P:microtubule cytoskeleton organization"/>
    <property type="evidence" value="ECO:0007669"/>
    <property type="project" value="TreeGrafter"/>
</dbReference>
<dbReference type="GO" id="GO:0005856">
    <property type="term" value="C:cytoskeleton"/>
    <property type="evidence" value="ECO:0007669"/>
    <property type="project" value="UniProtKB-SubCell"/>
</dbReference>
<sequence>MTIAKETFSDLQEKYAKVKKLLDEDSKLDPQDEPYLSKYSARQILIGMKASVENLLRQYASTEDSDEHYIKLTAMLGVIYLYLGTIAIDTEEISTGEKHLEKCKEIISKYETKPEVLLITLNMYNHFGIIWSQREPDVSKVHLEKAEQLYKTVKAQSMIPIDIKDLFQANIEEYNVAVALRNLEKVHTLTLYYLAQIYGALKDPLKSAVYCHRTLQRQLEMEDYDCIDWALNAATLSQFFMEKNGFKQARHHLAASLYILQQYENELQNAVEEDEMHMAKLETFQHRKADVARCWAKYGLNLLAKSKERLLNHTDDIDKNCSTVTDLTQMELPTDSTLSKDDLQNLEFDALQIATYELQISDRFALTLEDAKKIFLNTQNWIGVAQEYYTLETLASDYIETVLDHTQLYLNLLFFDDNPSNQAKYHKRRADLLEDVLSKVSTQYYLQYCRQIWFELGRTYSDMLDIKSEKLREIKGRPPSSAISKINQLVDKSIKNFNSFVDSYKEKITDVTNQLPQDIERPILQAYFHLAALYGRYIVLDKDLQLQHTEASLKNHRFVADYCEKHKSAKEAIHMEYSICKEMVSLLPIKIIKLKNS</sequence>
<protein>
    <recommendedName>
        <fullName evidence="3">KIF-binding protein</fullName>
    </recommendedName>
</protein>
<dbReference type="PANTHER" id="PTHR46321">
    <property type="entry name" value="KIF1-BINDING PROTEIN"/>
    <property type="match status" value="1"/>
</dbReference>
<dbReference type="OrthoDB" id="409897at2759"/>
<dbReference type="EMBL" id="CAACVG010006049">
    <property type="protein sequence ID" value="VEN39861.1"/>
    <property type="molecule type" value="Genomic_DNA"/>
</dbReference>
<keyword evidence="5" id="KW-0206">Cytoskeleton</keyword>
<evidence type="ECO:0000313" key="8">
    <source>
        <dbReference type="Proteomes" id="UP000410492"/>
    </source>
</evidence>
<dbReference type="InterPro" id="IPR022083">
    <property type="entry name" value="KBP"/>
</dbReference>
<accession>A0A653BX66</accession>
<gene>
    <name evidence="7" type="ORF">CALMAC_LOCUS4233</name>
</gene>
<evidence type="ECO:0000256" key="6">
    <source>
        <dbReference type="SAM" id="Coils"/>
    </source>
</evidence>
<dbReference type="PANTHER" id="PTHR46321:SF1">
    <property type="entry name" value="KIF-BINDING PROTEIN"/>
    <property type="match status" value="1"/>
</dbReference>
<reference evidence="7 8" key="1">
    <citation type="submission" date="2019-01" db="EMBL/GenBank/DDBJ databases">
        <authorList>
            <person name="Sayadi A."/>
        </authorList>
    </citation>
    <scope>NUCLEOTIDE SEQUENCE [LARGE SCALE GENOMIC DNA]</scope>
</reference>
<evidence type="ECO:0000256" key="3">
    <source>
        <dbReference type="ARBA" id="ARBA00016840"/>
    </source>
</evidence>
<keyword evidence="4" id="KW-0963">Cytoplasm</keyword>
<comment type="subcellular location">
    <subcellularLocation>
        <location evidence="1">Cytoplasm</location>
        <location evidence="1">Cytoskeleton</location>
    </subcellularLocation>
</comment>
<organism evidence="7 8">
    <name type="scientific">Callosobruchus maculatus</name>
    <name type="common">Southern cowpea weevil</name>
    <name type="synonym">Pulse bruchid</name>
    <dbReference type="NCBI Taxonomy" id="64391"/>
    <lineage>
        <taxon>Eukaryota</taxon>
        <taxon>Metazoa</taxon>
        <taxon>Ecdysozoa</taxon>
        <taxon>Arthropoda</taxon>
        <taxon>Hexapoda</taxon>
        <taxon>Insecta</taxon>
        <taxon>Pterygota</taxon>
        <taxon>Neoptera</taxon>
        <taxon>Endopterygota</taxon>
        <taxon>Coleoptera</taxon>
        <taxon>Polyphaga</taxon>
        <taxon>Cucujiformia</taxon>
        <taxon>Chrysomeloidea</taxon>
        <taxon>Chrysomelidae</taxon>
        <taxon>Bruchinae</taxon>
        <taxon>Bruchini</taxon>
        <taxon>Callosobruchus</taxon>
    </lineage>
</organism>
<keyword evidence="6" id="KW-0175">Coiled coil</keyword>